<dbReference type="InterPro" id="IPR026590">
    <property type="entry name" value="Ssirtuin_cat_dom"/>
</dbReference>
<name>A0A2S1KN94_9LACO</name>
<accession>A0A2S1KN94</accession>
<evidence type="ECO:0000256" key="2">
    <source>
        <dbReference type="ARBA" id="ARBA00022679"/>
    </source>
</evidence>
<dbReference type="GO" id="GO:0070403">
    <property type="term" value="F:NAD+ binding"/>
    <property type="evidence" value="ECO:0007669"/>
    <property type="project" value="InterPro"/>
</dbReference>
<organism evidence="6 7">
    <name type="scientific">Weissella cibaria</name>
    <dbReference type="NCBI Taxonomy" id="137591"/>
    <lineage>
        <taxon>Bacteria</taxon>
        <taxon>Bacillati</taxon>
        <taxon>Bacillota</taxon>
        <taxon>Bacilli</taxon>
        <taxon>Lactobacillales</taxon>
        <taxon>Lactobacillaceae</taxon>
        <taxon>Weissella</taxon>
    </lineage>
</organism>
<dbReference type="InterPro" id="IPR003000">
    <property type="entry name" value="Sirtuin"/>
</dbReference>
<evidence type="ECO:0000313" key="6">
    <source>
        <dbReference type="EMBL" id="AWF94478.1"/>
    </source>
</evidence>
<evidence type="ECO:0000259" key="5">
    <source>
        <dbReference type="PROSITE" id="PS50305"/>
    </source>
</evidence>
<dbReference type="Gene3D" id="3.30.1600.10">
    <property type="entry name" value="SIR2/SIRT2 'Small Domain"/>
    <property type="match status" value="1"/>
</dbReference>
<dbReference type="EMBL" id="CP020928">
    <property type="protein sequence ID" value="AWF94478.1"/>
    <property type="molecule type" value="Genomic_DNA"/>
</dbReference>
<dbReference type="PROSITE" id="PS50305">
    <property type="entry name" value="SIRTUIN"/>
    <property type="match status" value="1"/>
</dbReference>
<evidence type="ECO:0000256" key="3">
    <source>
        <dbReference type="ARBA" id="ARBA00023027"/>
    </source>
</evidence>
<dbReference type="AlphaFoldDB" id="A0A2S1KN94"/>
<keyword evidence="3" id="KW-0520">NAD</keyword>
<sequence>MMLLSAEQQRLFDDAQKIVFLTGAGVSTASGIPDYRSKGGIYDDSGVVERPEYLLSTDALNREPEKMYQFMKENMYFPDAKPNIIHQKMAALTHQGRARIITQNVDSLHTQAGAENVIEFHGSLYNIYAVTDGAPATFEAYMQDMRREDGALLRPGITLYGEIPFHVTEAAQWVHEADLIVIVGTSFVVYPFAGLLQYAQAQVPIIAVNLETIPAPANVVQVIGDAQIYFDELRV</sequence>
<evidence type="ECO:0000256" key="1">
    <source>
        <dbReference type="ARBA" id="ARBA00012928"/>
    </source>
</evidence>
<dbReference type="InterPro" id="IPR050134">
    <property type="entry name" value="NAD-dep_sirtuin_deacylases"/>
</dbReference>
<proteinExistence type="predicted"/>
<dbReference type="InterPro" id="IPR026591">
    <property type="entry name" value="Sirtuin_cat_small_dom_sf"/>
</dbReference>
<dbReference type="GO" id="GO:0017136">
    <property type="term" value="F:histone deacetylase activity, NAD-dependent"/>
    <property type="evidence" value="ECO:0007669"/>
    <property type="project" value="TreeGrafter"/>
</dbReference>
<dbReference type="PANTHER" id="PTHR11085:SF4">
    <property type="entry name" value="NAD-DEPENDENT PROTEIN DEACYLASE"/>
    <property type="match status" value="1"/>
</dbReference>
<dbReference type="Pfam" id="PF02146">
    <property type="entry name" value="SIR2"/>
    <property type="match status" value="1"/>
</dbReference>
<feature type="domain" description="Deacetylase sirtuin-type" evidence="5">
    <location>
        <begin position="1"/>
        <end position="235"/>
    </location>
</feature>
<protein>
    <recommendedName>
        <fullName evidence="1">protein acetyllysine N-acetyltransferase</fullName>
        <ecNumber evidence="1">2.3.1.286</ecNumber>
    </recommendedName>
</protein>
<comment type="caution">
    <text evidence="4">Lacks conserved residue(s) required for the propagation of feature annotation.</text>
</comment>
<evidence type="ECO:0000313" key="7">
    <source>
        <dbReference type="Proteomes" id="UP000244870"/>
    </source>
</evidence>
<reference evidence="6 7" key="1">
    <citation type="submission" date="2017-04" db="EMBL/GenBank/DDBJ databases">
        <title>Weissella cibaria strain m2 complete genome.</title>
        <authorList>
            <person name="Pan Q."/>
            <person name="Tan M."/>
            <person name="Yao F."/>
            <person name="Su S."/>
        </authorList>
    </citation>
    <scope>NUCLEOTIDE SEQUENCE [LARGE SCALE GENOMIC DNA]</scope>
    <source>
        <strain evidence="6 7">M2</strain>
    </source>
</reference>
<dbReference type="Gene3D" id="3.40.50.1220">
    <property type="entry name" value="TPP-binding domain"/>
    <property type="match status" value="1"/>
</dbReference>
<keyword evidence="2" id="KW-0808">Transferase</keyword>
<dbReference type="PANTHER" id="PTHR11085">
    <property type="entry name" value="NAD-DEPENDENT PROTEIN DEACYLASE SIRTUIN-5, MITOCHONDRIAL-RELATED"/>
    <property type="match status" value="1"/>
</dbReference>
<dbReference type="NCBIfam" id="NF001752">
    <property type="entry name" value="PRK00481.1-1"/>
    <property type="match status" value="1"/>
</dbReference>
<dbReference type="InterPro" id="IPR029035">
    <property type="entry name" value="DHS-like_NAD/FAD-binding_dom"/>
</dbReference>
<dbReference type="SUPFAM" id="SSF52467">
    <property type="entry name" value="DHS-like NAD/FAD-binding domain"/>
    <property type="match status" value="1"/>
</dbReference>
<dbReference type="Proteomes" id="UP000244870">
    <property type="component" value="Chromosome"/>
</dbReference>
<dbReference type="EC" id="2.3.1.286" evidence="1"/>
<gene>
    <name evidence="6" type="ORF">B6254_0013</name>
</gene>
<evidence type="ECO:0000256" key="4">
    <source>
        <dbReference type="PROSITE-ProRule" id="PRU00236"/>
    </source>
</evidence>